<accession>A0ABT4AZK6</accession>
<keyword evidence="3" id="KW-0472">Membrane</keyword>
<dbReference type="SUPFAM" id="SSF81296">
    <property type="entry name" value="E set domains"/>
    <property type="match status" value="1"/>
</dbReference>
<dbReference type="EMBL" id="JAPNTZ010000005">
    <property type="protein sequence ID" value="MCY1139686.1"/>
    <property type="molecule type" value="Genomic_DNA"/>
</dbReference>
<feature type="chain" id="PRO_5045053307" evidence="4">
    <location>
        <begin position="27"/>
        <end position="304"/>
    </location>
</feature>
<name>A0ABT4AZK6_9ACTN</name>
<dbReference type="InterPro" id="IPR014756">
    <property type="entry name" value="Ig_E-set"/>
</dbReference>
<feature type="region of interest" description="Disordered" evidence="2">
    <location>
        <begin position="215"/>
        <end position="240"/>
    </location>
</feature>
<keyword evidence="6" id="KW-0560">Oxidoreductase</keyword>
<dbReference type="Gene3D" id="2.70.50.50">
    <property type="entry name" value="chitin-binding protein cbp21"/>
    <property type="match status" value="1"/>
</dbReference>
<evidence type="ECO:0000259" key="5">
    <source>
        <dbReference type="Pfam" id="PF03067"/>
    </source>
</evidence>
<dbReference type="CDD" id="cd21177">
    <property type="entry name" value="LPMO_AA10"/>
    <property type="match status" value="1"/>
</dbReference>
<evidence type="ECO:0000256" key="2">
    <source>
        <dbReference type="SAM" id="MobiDB-lite"/>
    </source>
</evidence>
<sequence>MRIHRLAAAALAVTAAAALAPAPAEAHGAPTTPISRTAACANGGEQTDAAACQAARKANGRSFGKFDNLRIANVNGKDRQVVPDGKLCSGGLDAFRGLDLPRDDFPATKVTSGKTLTIRYRATIPHAGEFRVFLTKAGYDPTERLRWADLGSKPLVSVTDPALEDGAYELKAKLPERTGRHILYIVWETSSTPDTYYSCSDLTFPAAAKAAEKAATPPKATKATEATQAPKARPAAKAKSVAPAIVKATAKPVAPRKTQAIQPVSDNSRVTLGHWIVAAALLLGIGAAAWAGTGSILRRRRENR</sequence>
<dbReference type="InterPro" id="IPR004302">
    <property type="entry name" value="Cellulose/chitin-bd_N"/>
</dbReference>
<keyword evidence="6" id="KW-0503">Monooxygenase</keyword>
<dbReference type="PANTHER" id="PTHR34823">
    <property type="entry name" value="GLCNAC-BINDING PROTEIN A"/>
    <property type="match status" value="1"/>
</dbReference>
<gene>
    <name evidence="6" type="ORF">OWR29_16925</name>
</gene>
<keyword evidence="3" id="KW-0812">Transmembrane</keyword>
<keyword evidence="1 4" id="KW-0732">Signal</keyword>
<dbReference type="Pfam" id="PF03067">
    <property type="entry name" value="LPMO_10"/>
    <property type="match status" value="1"/>
</dbReference>
<keyword evidence="3" id="KW-1133">Transmembrane helix</keyword>
<comment type="caution">
    <text evidence="6">The sequence shown here is derived from an EMBL/GenBank/DDBJ whole genome shotgun (WGS) entry which is preliminary data.</text>
</comment>
<keyword evidence="7" id="KW-1185">Reference proteome</keyword>
<feature type="transmembrane region" description="Helical" evidence="3">
    <location>
        <begin position="272"/>
        <end position="297"/>
    </location>
</feature>
<evidence type="ECO:0000256" key="3">
    <source>
        <dbReference type="SAM" id="Phobius"/>
    </source>
</evidence>
<dbReference type="RefSeq" id="WP_267563818.1">
    <property type="nucleotide sequence ID" value="NZ_JAPNTZ010000005.1"/>
</dbReference>
<feature type="signal peptide" evidence="4">
    <location>
        <begin position="1"/>
        <end position="26"/>
    </location>
</feature>
<protein>
    <submittedName>
        <fullName evidence="6">Lytic polysaccharide monooxygenase</fullName>
    </submittedName>
</protein>
<evidence type="ECO:0000313" key="6">
    <source>
        <dbReference type="EMBL" id="MCY1139686.1"/>
    </source>
</evidence>
<reference evidence="6" key="1">
    <citation type="submission" date="2022-11" db="EMBL/GenBank/DDBJ databases">
        <authorList>
            <person name="Somphong A."/>
            <person name="Phongsopitanun W."/>
        </authorList>
    </citation>
    <scope>NUCLEOTIDE SEQUENCE</scope>
    <source>
        <strain evidence="6">Pm04-4</strain>
    </source>
</reference>
<dbReference type="GO" id="GO:0004497">
    <property type="term" value="F:monooxygenase activity"/>
    <property type="evidence" value="ECO:0007669"/>
    <property type="project" value="UniProtKB-KW"/>
</dbReference>
<evidence type="ECO:0000256" key="4">
    <source>
        <dbReference type="SAM" id="SignalP"/>
    </source>
</evidence>
<proteinExistence type="predicted"/>
<dbReference type="Proteomes" id="UP001151002">
    <property type="component" value="Unassembled WGS sequence"/>
</dbReference>
<feature type="domain" description="Chitin-binding type-4" evidence="5">
    <location>
        <begin position="27"/>
        <end position="202"/>
    </location>
</feature>
<dbReference type="PANTHER" id="PTHR34823:SF1">
    <property type="entry name" value="CHITIN-BINDING TYPE-4 DOMAIN-CONTAINING PROTEIN"/>
    <property type="match status" value="1"/>
</dbReference>
<evidence type="ECO:0000256" key="1">
    <source>
        <dbReference type="ARBA" id="ARBA00022729"/>
    </source>
</evidence>
<evidence type="ECO:0000313" key="7">
    <source>
        <dbReference type="Proteomes" id="UP001151002"/>
    </source>
</evidence>
<organism evidence="6 7">
    <name type="scientific">Paractinoplanes pyxinae</name>
    <dbReference type="NCBI Taxonomy" id="2997416"/>
    <lineage>
        <taxon>Bacteria</taxon>
        <taxon>Bacillati</taxon>
        <taxon>Actinomycetota</taxon>
        <taxon>Actinomycetes</taxon>
        <taxon>Micromonosporales</taxon>
        <taxon>Micromonosporaceae</taxon>
        <taxon>Paractinoplanes</taxon>
    </lineage>
</organism>
<dbReference type="InterPro" id="IPR051024">
    <property type="entry name" value="GlcNAc_Chitin_IntDeg"/>
</dbReference>